<feature type="domain" description="Phospholipase/carboxylesterase/thioesterase" evidence="2">
    <location>
        <begin position="23"/>
        <end position="201"/>
    </location>
</feature>
<organism evidence="3 4">
    <name type="scientific">Elasticomyces elasticus</name>
    <dbReference type="NCBI Taxonomy" id="574655"/>
    <lineage>
        <taxon>Eukaryota</taxon>
        <taxon>Fungi</taxon>
        <taxon>Dikarya</taxon>
        <taxon>Ascomycota</taxon>
        <taxon>Pezizomycotina</taxon>
        <taxon>Dothideomycetes</taxon>
        <taxon>Dothideomycetidae</taxon>
        <taxon>Mycosphaerellales</taxon>
        <taxon>Teratosphaeriaceae</taxon>
        <taxon>Elasticomyces</taxon>
    </lineage>
</organism>
<evidence type="ECO:0000313" key="4">
    <source>
        <dbReference type="Proteomes" id="UP001310594"/>
    </source>
</evidence>
<dbReference type="InterPro" id="IPR003140">
    <property type="entry name" value="PLipase/COase/thioEstase"/>
</dbReference>
<accession>A0AAN7VPE4</accession>
<dbReference type="PANTHER" id="PTHR10655:SF67">
    <property type="entry name" value="PHOSPHOLIPASE_CARBOXYLESTERASE SUPERFAMILY (AFU_ORTHOLOGUE AFUA_5G09340)"/>
    <property type="match status" value="1"/>
</dbReference>
<dbReference type="EMBL" id="JAVRQU010000015">
    <property type="protein sequence ID" value="KAK5694705.1"/>
    <property type="molecule type" value="Genomic_DNA"/>
</dbReference>
<proteinExistence type="inferred from homology"/>
<comment type="similarity">
    <text evidence="1">Belongs to the AB hydrolase superfamily. AB hydrolase 2 family.</text>
</comment>
<dbReference type="GO" id="GO:0052689">
    <property type="term" value="F:carboxylic ester hydrolase activity"/>
    <property type="evidence" value="ECO:0007669"/>
    <property type="project" value="TreeGrafter"/>
</dbReference>
<evidence type="ECO:0000313" key="3">
    <source>
        <dbReference type="EMBL" id="KAK5694705.1"/>
    </source>
</evidence>
<gene>
    <name evidence="3" type="ORF">LTR97_009295</name>
</gene>
<dbReference type="AlphaFoldDB" id="A0AAN7VPE4"/>
<dbReference type="InterPro" id="IPR029058">
    <property type="entry name" value="AB_hydrolase_fold"/>
</dbReference>
<dbReference type="InterPro" id="IPR050565">
    <property type="entry name" value="LYPA1-2/EST-like"/>
</dbReference>
<evidence type="ECO:0000256" key="1">
    <source>
        <dbReference type="ARBA" id="ARBA00006499"/>
    </source>
</evidence>
<dbReference type="PANTHER" id="PTHR10655">
    <property type="entry name" value="LYSOPHOSPHOLIPASE-RELATED"/>
    <property type="match status" value="1"/>
</dbReference>
<dbReference type="Gene3D" id="3.40.50.1820">
    <property type="entry name" value="alpha/beta hydrolase"/>
    <property type="match status" value="1"/>
</dbReference>
<dbReference type="GO" id="GO:0005737">
    <property type="term" value="C:cytoplasm"/>
    <property type="evidence" value="ECO:0007669"/>
    <property type="project" value="TreeGrafter"/>
</dbReference>
<sequence>MGRLPVVADFPGNAILAIVPPPGNDPPTNILILLHGLGDKHASFTKLGQQLNLPETACIAIQGPASLMDIDGFHWGDDIIFDSTTGGIDADAGFRLSTAMLKAMIEEDLVAKCGYRTREIMVFGLGQGGMAGLNVAAALHQSAKSSSEAELGGVISIGAGLPAEAPAALVNKCKTPVLVCGGSRDSAVSPAAEEKLKHIFEFAEVKRYRRPGDTMPRDRDEMMPIMQFFARRLRSTKGVPAGSVEIG</sequence>
<dbReference type="GO" id="GO:0008474">
    <property type="term" value="F:palmitoyl-(protein) hydrolase activity"/>
    <property type="evidence" value="ECO:0007669"/>
    <property type="project" value="TreeGrafter"/>
</dbReference>
<reference evidence="3" key="1">
    <citation type="submission" date="2023-08" db="EMBL/GenBank/DDBJ databases">
        <title>Black Yeasts Isolated from many extreme environments.</title>
        <authorList>
            <person name="Coleine C."/>
            <person name="Stajich J.E."/>
            <person name="Selbmann L."/>
        </authorList>
    </citation>
    <scope>NUCLEOTIDE SEQUENCE</scope>
    <source>
        <strain evidence="3">CCFEE 5810</strain>
    </source>
</reference>
<protein>
    <recommendedName>
        <fullName evidence="2">Phospholipase/carboxylesterase/thioesterase domain-containing protein</fullName>
    </recommendedName>
</protein>
<comment type="caution">
    <text evidence="3">The sequence shown here is derived from an EMBL/GenBank/DDBJ whole genome shotgun (WGS) entry which is preliminary data.</text>
</comment>
<name>A0AAN7VPE4_9PEZI</name>
<dbReference type="Pfam" id="PF02230">
    <property type="entry name" value="Abhydrolase_2"/>
    <property type="match status" value="1"/>
</dbReference>
<dbReference type="Proteomes" id="UP001310594">
    <property type="component" value="Unassembled WGS sequence"/>
</dbReference>
<evidence type="ECO:0000259" key="2">
    <source>
        <dbReference type="Pfam" id="PF02230"/>
    </source>
</evidence>
<dbReference type="SUPFAM" id="SSF53474">
    <property type="entry name" value="alpha/beta-Hydrolases"/>
    <property type="match status" value="1"/>
</dbReference>